<proteinExistence type="predicted"/>
<reference evidence="2" key="2">
    <citation type="submission" date="2010-02" db="EMBL/GenBank/DDBJ databases">
        <title>Complete genome sequence of Marinobacter adhaerens type strain (HP15).</title>
        <authorList>
            <person name="Gaerdes A.A.M."/>
            <person name="Kaeppel E."/>
            <person name="Shezad A."/>
            <person name="Seebah S."/>
            <person name="Teeling H."/>
            <person name="Yarza P."/>
            <person name="Gloeckner F.O."/>
            <person name="Ullrich M.S."/>
        </authorList>
    </citation>
    <scope>NUCLEOTIDE SEQUENCE [LARGE SCALE GENOMIC DNA]</scope>
    <source>
        <strain evidence="2">DSM 23420 / HP15</strain>
    </source>
</reference>
<reference evidence="1 2" key="1">
    <citation type="journal article" date="2010" name="Stand. Genomic Sci.">
        <title>Complete genome sequence of Marinobacter adhaerens type strain (HP15), a diatom-interacting marine microorganism.</title>
        <authorList>
            <person name="Gardes A."/>
            <person name="Kaeppel E."/>
            <person name="Shehzad A."/>
            <person name="Seebah S."/>
            <person name="Teeling H."/>
            <person name="Yarza P."/>
            <person name="Glockner F.O."/>
            <person name="Grossart H.P."/>
            <person name="Ullrich M.S."/>
        </authorList>
    </citation>
    <scope>NUCLEOTIDE SEQUENCE [LARGE SCALE GENOMIC DNA]</scope>
    <source>
        <strain evidence="2">DSM 23420 / HP15</strain>
    </source>
</reference>
<sequence>MFLRFISGVLFLVGYAVRLQTQQGLCICCSITLISPLKTGPYLVYKANQRHPCS</sequence>
<evidence type="ECO:0000313" key="1">
    <source>
        <dbReference type="EMBL" id="ADP98646.1"/>
    </source>
</evidence>
<evidence type="ECO:0000313" key="2">
    <source>
        <dbReference type="Proteomes" id="UP000007077"/>
    </source>
</evidence>
<dbReference type="Proteomes" id="UP000007077">
    <property type="component" value="Chromosome"/>
</dbReference>
<protein>
    <submittedName>
        <fullName evidence="1">Uncharacterized protein</fullName>
    </submittedName>
</protein>
<organism evidence="1 2">
    <name type="scientific">Marinobacter adhaerens (strain DSM 23420 / HP15)</name>
    <dbReference type="NCBI Taxonomy" id="225937"/>
    <lineage>
        <taxon>Bacteria</taxon>
        <taxon>Pseudomonadati</taxon>
        <taxon>Pseudomonadota</taxon>
        <taxon>Gammaproteobacteria</taxon>
        <taxon>Pseudomonadales</taxon>
        <taxon>Marinobacteraceae</taxon>
        <taxon>Marinobacter</taxon>
    </lineage>
</organism>
<gene>
    <name evidence="1" type="ordered locus">HP15_2882</name>
</gene>
<dbReference type="AlphaFoldDB" id="E4PMD4"/>
<dbReference type="HOGENOM" id="CLU_3045092_0_0_6"/>
<dbReference type="KEGG" id="mad:HP15_2882"/>
<accession>E4PMD4</accession>
<dbReference type="EMBL" id="CP001978">
    <property type="protein sequence ID" value="ADP98646.1"/>
    <property type="molecule type" value="Genomic_DNA"/>
</dbReference>
<name>E4PMD4_MARAH</name>
<dbReference type="PATRIC" id="fig|225937.3.peg.2908"/>
<dbReference type="STRING" id="225937.HP15_2882"/>